<gene>
    <name evidence="4" type="ORF">LSAA_12311</name>
</gene>
<dbReference type="InterPro" id="IPR016187">
    <property type="entry name" value="CTDL_fold"/>
</dbReference>
<feature type="chain" id="PRO_5033227269" evidence="2">
    <location>
        <begin position="19"/>
        <end position="298"/>
    </location>
</feature>
<dbReference type="EMBL" id="HG994585">
    <property type="protein sequence ID" value="CAF2987919.1"/>
    <property type="molecule type" value="Genomic_DNA"/>
</dbReference>
<keyword evidence="2" id="KW-0732">Signal</keyword>
<dbReference type="InterPro" id="IPR018378">
    <property type="entry name" value="C-type_lectin_CS"/>
</dbReference>
<name>A0A0K2VII0_LEPSM</name>
<dbReference type="InterPro" id="IPR001304">
    <property type="entry name" value="C-type_lectin-like"/>
</dbReference>
<reference evidence="4" key="2">
    <citation type="submission" date="2021-02" db="EMBL/GenBank/DDBJ databases">
        <authorList>
            <person name="Bekaert M."/>
        </authorList>
    </citation>
    <scope>NUCLEOTIDE SEQUENCE</scope>
    <source>
        <strain evidence="4">IoA-00</strain>
    </source>
</reference>
<dbReference type="InterPro" id="IPR016186">
    <property type="entry name" value="C-type_lectin-like/link_sf"/>
</dbReference>
<dbReference type="EMBL" id="HACA01032420">
    <property type="protein sequence ID" value="CDW49781.1"/>
    <property type="molecule type" value="Transcribed_RNA"/>
</dbReference>
<feature type="domain" description="C-type lectin" evidence="3">
    <location>
        <begin position="112"/>
        <end position="278"/>
    </location>
</feature>
<dbReference type="AlphaFoldDB" id="A0A0K2VII0"/>
<evidence type="ECO:0000256" key="2">
    <source>
        <dbReference type="SAM" id="SignalP"/>
    </source>
</evidence>
<evidence type="ECO:0000313" key="5">
    <source>
        <dbReference type="EMBL" id="CDW49781.1"/>
    </source>
</evidence>
<keyword evidence="1" id="KW-1015">Disulfide bond</keyword>
<organism evidence="5">
    <name type="scientific">Lepeophtheirus salmonis</name>
    <name type="common">Salmon louse</name>
    <name type="synonym">Caligus salmonis</name>
    <dbReference type="NCBI Taxonomy" id="72036"/>
    <lineage>
        <taxon>Eukaryota</taxon>
        <taxon>Metazoa</taxon>
        <taxon>Ecdysozoa</taxon>
        <taxon>Arthropoda</taxon>
        <taxon>Crustacea</taxon>
        <taxon>Multicrustacea</taxon>
        <taxon>Hexanauplia</taxon>
        <taxon>Copepoda</taxon>
        <taxon>Siphonostomatoida</taxon>
        <taxon>Caligidae</taxon>
        <taxon>Lepeophtheirus</taxon>
    </lineage>
</organism>
<sequence length="298" mass="33256">MKVFLFVISSALIACATAQFRPSGNGRFNNNNQFGSGQQFVQGNQGNRFASQGRAINNNNFRPAQQQPFRATPSNARDTLGNEVYPGCNGTVCLPEANLCSTRKERVGHYSFNGKSYWASWVSNEPALRNARWNWFTGRNYCRKMCMDMISLESQAEQNFAADLMRASGIKDIPTSGRLCDAEVEGCDKQPRFQPLKINGWFWSATLQMMPPTNSPSNGRVFNNWSPTGPAGQPQPDGELKSDGFGKEACMALLDNKYGDGVRWHDEPCNNRRVILCEDLPLPNINFVRNQNPGVKIP</sequence>
<keyword evidence="6" id="KW-1185">Reference proteome</keyword>
<proteinExistence type="predicted"/>
<dbReference type="SUPFAM" id="SSF56436">
    <property type="entry name" value="C-type lectin-like"/>
    <property type="match status" value="1"/>
</dbReference>
<evidence type="ECO:0000313" key="6">
    <source>
        <dbReference type="Proteomes" id="UP000675881"/>
    </source>
</evidence>
<dbReference type="PANTHER" id="PTHR21407">
    <property type="entry name" value="RE43931P-RELATED"/>
    <property type="match status" value="1"/>
</dbReference>
<dbReference type="CDD" id="cd00037">
    <property type="entry name" value="CLECT"/>
    <property type="match status" value="1"/>
</dbReference>
<dbReference type="OrthoDB" id="538816at2759"/>
<reference evidence="5" key="1">
    <citation type="submission" date="2014-05" db="EMBL/GenBank/DDBJ databases">
        <authorList>
            <person name="Chronopoulou M."/>
        </authorList>
    </citation>
    <scope>NUCLEOTIDE SEQUENCE</scope>
    <source>
        <tissue evidence="5">Whole organism</tissue>
    </source>
</reference>
<dbReference type="Proteomes" id="UP000675881">
    <property type="component" value="Chromosome 6"/>
</dbReference>
<dbReference type="PROSITE" id="PS50041">
    <property type="entry name" value="C_TYPE_LECTIN_2"/>
    <property type="match status" value="1"/>
</dbReference>
<dbReference type="PROSITE" id="PS51257">
    <property type="entry name" value="PROKAR_LIPOPROTEIN"/>
    <property type="match status" value="1"/>
</dbReference>
<dbReference type="Gene3D" id="3.10.100.10">
    <property type="entry name" value="Mannose-Binding Protein A, subunit A"/>
    <property type="match status" value="1"/>
</dbReference>
<accession>A0A0K2VII0</accession>
<feature type="signal peptide" evidence="2">
    <location>
        <begin position="1"/>
        <end position="18"/>
    </location>
</feature>
<evidence type="ECO:0000256" key="1">
    <source>
        <dbReference type="ARBA" id="ARBA00023157"/>
    </source>
</evidence>
<evidence type="ECO:0000259" key="3">
    <source>
        <dbReference type="PROSITE" id="PS50041"/>
    </source>
</evidence>
<protein>
    <submittedName>
        <fullName evidence="4">(salmon louse) hypothetical protein</fullName>
    </submittedName>
    <submittedName>
        <fullName evidence="5">Putative LOC100748578 [Bombus impatiens]</fullName>
    </submittedName>
</protein>
<evidence type="ECO:0000313" key="4">
    <source>
        <dbReference type="EMBL" id="CAF2987919.1"/>
    </source>
</evidence>
<dbReference type="PROSITE" id="PS00615">
    <property type="entry name" value="C_TYPE_LECTIN_1"/>
    <property type="match status" value="1"/>
</dbReference>